<evidence type="ECO:0000313" key="2">
    <source>
        <dbReference type="Proteomes" id="UP001364695"/>
    </source>
</evidence>
<evidence type="ECO:0000313" key="1">
    <source>
        <dbReference type="EMBL" id="MEJ7136886.1"/>
    </source>
</evidence>
<dbReference type="EMBL" id="JAWDIE010000001">
    <property type="protein sequence ID" value="MEJ7136886.1"/>
    <property type="molecule type" value="Genomic_DNA"/>
</dbReference>
<proteinExistence type="predicted"/>
<dbReference type="Proteomes" id="UP001364695">
    <property type="component" value="Unassembled WGS sequence"/>
</dbReference>
<reference evidence="1" key="1">
    <citation type="submission" date="2023-10" db="EMBL/GenBank/DDBJ databases">
        <title>Amphibacter perezi, gen. nov., sp. nov. a novel taxa of the family Comamonadaceae, class Betaproteobacteria isolated from the skin microbiota of Pelophylax perezi from different populations.</title>
        <authorList>
            <person name="Costa S."/>
            <person name="Proenca D.N."/>
            <person name="Lopes I."/>
            <person name="Morais P.V."/>
        </authorList>
    </citation>
    <scope>NUCLEOTIDE SEQUENCE</scope>
    <source>
        <strain evidence="1">SL12-8</strain>
    </source>
</reference>
<comment type="caution">
    <text evidence="1">The sequence shown here is derived from an EMBL/GenBank/DDBJ whole genome shotgun (WGS) entry which is preliminary data.</text>
</comment>
<keyword evidence="1" id="KW-0547">Nucleotide-binding</keyword>
<gene>
    <name evidence="1" type="primary">ugpC</name>
    <name evidence="1" type="ORF">RV045_00380</name>
</gene>
<sequence>MSQIVFKNIQKIYPGATTPTINNANLTIEDGEFCVFVGPSGCGKSTLLRMVAGLEDISSGDLSISGVRVNDMAPAQRGVAMVFQSYALYPHMTVGENMAFGLKVLGSDAADIKRRVDQAAEVLQLTPLMDRLPKELSGGQRQRVAIGRAIVKEPKVFLFDEPLSNLDAALRVQTRIEIAKLHKRINTASMIYVTHDQVEAMTLADKIVLLHTGKLVQERGSVAQVGSPLTLYNRPQSRFVAEFIGSPKMNVLPAKVSSASSTGLAIQVGGNTLNAAVDASGLKGQDVFIGIRPEHVVLLPEGSSTGDNRVSGRIEYLEKLGDATLLYVELATGLPSITVRLEGTHSLSIGREVQFLIPAEHVHAFGTDDMALPRLGDLPS</sequence>
<keyword evidence="2" id="KW-1185">Reference proteome</keyword>
<protein>
    <submittedName>
        <fullName evidence="1">Sn-glycerol-3-phosphate ABC transporter ATP-binding protein UgpC</fullName>
    </submittedName>
</protein>
<name>A0ACC6NY31_9BURK</name>
<organism evidence="1 2">
    <name type="scientific">Amphibiibacter pelophylacis</name>
    <dbReference type="NCBI Taxonomy" id="1799477"/>
    <lineage>
        <taxon>Bacteria</taxon>
        <taxon>Pseudomonadati</taxon>
        <taxon>Pseudomonadota</taxon>
        <taxon>Betaproteobacteria</taxon>
        <taxon>Burkholderiales</taxon>
        <taxon>Sphaerotilaceae</taxon>
        <taxon>Amphibiibacter</taxon>
    </lineage>
</organism>
<accession>A0ACC6NY31</accession>
<keyword evidence="1" id="KW-0067">ATP-binding</keyword>